<dbReference type="RefSeq" id="WP_248863710.1">
    <property type="nucleotide sequence ID" value="NZ_CP086322.1"/>
</dbReference>
<dbReference type="EMBL" id="CP086322">
    <property type="protein sequence ID" value="UQA92848.1"/>
    <property type="molecule type" value="Genomic_DNA"/>
</dbReference>
<accession>A0ABY4M6Q4</accession>
<dbReference type="Proteomes" id="UP000830115">
    <property type="component" value="Chromosome"/>
</dbReference>
<gene>
    <name evidence="1" type="ORF">K9S39_14300</name>
</gene>
<name>A0ABY4M6Q4_9ACTN</name>
<organism evidence="1 2">
    <name type="scientific">Streptomyces halobius</name>
    <dbReference type="NCBI Taxonomy" id="2879846"/>
    <lineage>
        <taxon>Bacteria</taxon>
        <taxon>Bacillati</taxon>
        <taxon>Actinomycetota</taxon>
        <taxon>Actinomycetes</taxon>
        <taxon>Kitasatosporales</taxon>
        <taxon>Streptomycetaceae</taxon>
        <taxon>Streptomyces</taxon>
    </lineage>
</organism>
<evidence type="ECO:0000313" key="1">
    <source>
        <dbReference type="EMBL" id="UQA92848.1"/>
    </source>
</evidence>
<reference evidence="1" key="1">
    <citation type="submission" date="2021-10" db="EMBL/GenBank/DDBJ databases">
        <title>Streptomyces nigrumlapis sp.nov.,an antimicrobial producing actinobacterium isolated from Black Gobi rocks.</title>
        <authorList>
            <person name="Wen Y."/>
            <person name="Zhang W."/>
            <person name="Liu X.G."/>
        </authorList>
    </citation>
    <scope>NUCLEOTIDE SEQUENCE</scope>
    <source>
        <strain evidence="1">ST13-2-2</strain>
    </source>
</reference>
<protein>
    <submittedName>
        <fullName evidence="1">Uncharacterized protein</fullName>
    </submittedName>
</protein>
<keyword evidence="2" id="KW-1185">Reference proteome</keyword>
<sequence>MSNPNKAKGTRWETEVRHYLNVVLGQYVDHWKDAAYPWRDPHDPDNVTRPAQIGARDVGDLHARPFVLECKAEKGIRLADYVRQANREAAHAGYPYGVAIVKAPRRPVGDGYAVMDLETFAQVLATFREADGRAQ</sequence>
<evidence type="ECO:0000313" key="2">
    <source>
        <dbReference type="Proteomes" id="UP000830115"/>
    </source>
</evidence>
<proteinExistence type="predicted"/>